<keyword evidence="1" id="KW-0472">Membrane</keyword>
<accession>A0ABT7AS36</accession>
<keyword evidence="3" id="KW-1185">Reference proteome</keyword>
<dbReference type="InterPro" id="IPR021125">
    <property type="entry name" value="DUF2127"/>
</dbReference>
<sequence length="153" mass="17159">MEERSLGLKLVVVYKGFLAVVMGVLAIASAWSWRNYEAIVQWSEDYLVNGEYSTIEWMLNVLLHHQVSGLQLIAKIASVYALGLGAATLGLWYGKSWGNFLVTLLAGLPLPVETWNFIHHPSANHGIVLGLNLLVFFYLFNHLQQEQKPADFS</sequence>
<name>A0ABT7AS36_9CYAN</name>
<dbReference type="EMBL" id="JAQOSP010000042">
    <property type="protein sequence ID" value="MDJ1169116.1"/>
    <property type="molecule type" value="Genomic_DNA"/>
</dbReference>
<gene>
    <name evidence="2" type="ORF">PMG71_06725</name>
</gene>
<feature type="transmembrane region" description="Helical" evidence="1">
    <location>
        <begin position="72"/>
        <end position="93"/>
    </location>
</feature>
<reference evidence="2 3" key="1">
    <citation type="submission" date="2023-01" db="EMBL/GenBank/DDBJ databases">
        <title>Novel diversity within Roseofilum (Cyanobacteria; Desertifilaceae) from marine benthic mats with descriptions of four novel species.</title>
        <authorList>
            <person name="Wang Y."/>
            <person name="Berthold D.E."/>
            <person name="Hu J."/>
            <person name="Lefler F.W."/>
            <person name="Laughinghouse H.D. IV."/>
        </authorList>
    </citation>
    <scope>NUCLEOTIDE SEQUENCE [LARGE SCALE GENOMIC DNA]</scope>
    <source>
        <strain evidence="2 3">BLCC-M154</strain>
    </source>
</reference>
<evidence type="ECO:0000256" key="1">
    <source>
        <dbReference type="SAM" id="Phobius"/>
    </source>
</evidence>
<feature type="transmembrane region" description="Helical" evidence="1">
    <location>
        <begin position="12"/>
        <end position="33"/>
    </location>
</feature>
<comment type="caution">
    <text evidence="2">The sequence shown here is derived from an EMBL/GenBank/DDBJ whole genome shotgun (WGS) entry which is preliminary data.</text>
</comment>
<dbReference type="RefSeq" id="WP_283752878.1">
    <property type="nucleotide sequence ID" value="NZ_JAQOSP010000042.1"/>
</dbReference>
<protein>
    <submittedName>
        <fullName evidence="2">DUF2127 domain-containing protein</fullName>
    </submittedName>
</protein>
<keyword evidence="1" id="KW-0812">Transmembrane</keyword>
<keyword evidence="1" id="KW-1133">Transmembrane helix</keyword>
<evidence type="ECO:0000313" key="3">
    <source>
        <dbReference type="Proteomes" id="UP001235303"/>
    </source>
</evidence>
<proteinExistence type="predicted"/>
<dbReference type="Proteomes" id="UP001235303">
    <property type="component" value="Unassembled WGS sequence"/>
</dbReference>
<evidence type="ECO:0000313" key="2">
    <source>
        <dbReference type="EMBL" id="MDJ1169116.1"/>
    </source>
</evidence>
<organism evidence="2 3">
    <name type="scientific">Roseofilum acuticapitatum BLCC-M154</name>
    <dbReference type="NCBI Taxonomy" id="3022444"/>
    <lineage>
        <taxon>Bacteria</taxon>
        <taxon>Bacillati</taxon>
        <taxon>Cyanobacteriota</taxon>
        <taxon>Cyanophyceae</taxon>
        <taxon>Desertifilales</taxon>
        <taxon>Desertifilaceae</taxon>
        <taxon>Roseofilum</taxon>
        <taxon>Roseofilum acuticapitatum</taxon>
    </lineage>
</organism>
<feature type="transmembrane region" description="Helical" evidence="1">
    <location>
        <begin position="124"/>
        <end position="140"/>
    </location>
</feature>
<dbReference type="Pfam" id="PF09900">
    <property type="entry name" value="DUF2127"/>
    <property type="match status" value="1"/>
</dbReference>